<dbReference type="EC" id="1.6.99.3" evidence="1"/>
<dbReference type="InterPro" id="IPR007763">
    <property type="entry name" value="NDUFA12"/>
</dbReference>
<protein>
    <submittedName>
        <fullName evidence="1">NADH dehydrogenase</fullName>
        <ecNumber evidence="1">1.6.99.3</ecNumber>
    </submittedName>
</protein>
<keyword evidence="2" id="KW-1185">Reference proteome</keyword>
<evidence type="ECO:0000313" key="2">
    <source>
        <dbReference type="Proteomes" id="UP000031258"/>
    </source>
</evidence>
<dbReference type="GO" id="GO:0016491">
    <property type="term" value="F:oxidoreductase activity"/>
    <property type="evidence" value="ECO:0007669"/>
    <property type="project" value="UniProtKB-KW"/>
</dbReference>
<dbReference type="PATRIC" id="fig|86105.3.peg.1834"/>
<evidence type="ECO:0000313" key="1">
    <source>
        <dbReference type="EMBL" id="KIE04292.1"/>
    </source>
</evidence>
<dbReference type="PANTHER" id="PTHR12910">
    <property type="entry name" value="NADH-UBIQUINONE OXIDOREDUCTASE SUBUNIT B17.2"/>
    <property type="match status" value="1"/>
</dbReference>
<reference evidence="1 2" key="1">
    <citation type="submission" date="2014-11" db="EMBL/GenBank/DDBJ databases">
        <title>A Rickettsiales Symbiont of Amoebae With Ancient Features.</title>
        <authorList>
            <person name="Schulz F."/>
            <person name="Martijn J."/>
            <person name="Wascher F."/>
            <person name="Kostanjsek R."/>
            <person name="Ettema T.J."/>
            <person name="Horn M."/>
        </authorList>
    </citation>
    <scope>NUCLEOTIDE SEQUENCE [LARGE SCALE GENOMIC DNA]</scope>
    <source>
        <strain evidence="1 2">UWC36</strain>
    </source>
</reference>
<dbReference type="Proteomes" id="UP000031258">
    <property type="component" value="Unassembled WGS sequence"/>
</dbReference>
<dbReference type="Pfam" id="PF05071">
    <property type="entry name" value="NDUFA12"/>
    <property type="match status" value="1"/>
</dbReference>
<organism evidence="1 2">
    <name type="scientific">Candidatus Jidaibacter acanthamoebae</name>
    <dbReference type="NCBI Taxonomy" id="86105"/>
    <lineage>
        <taxon>Bacteria</taxon>
        <taxon>Pseudomonadati</taxon>
        <taxon>Pseudomonadota</taxon>
        <taxon>Alphaproteobacteria</taxon>
        <taxon>Rickettsiales</taxon>
        <taxon>Candidatus Midichloriaceae</taxon>
        <taxon>Candidatus Jidaibacter</taxon>
    </lineage>
</organism>
<dbReference type="GO" id="GO:0045271">
    <property type="term" value="C:respiratory chain complex I"/>
    <property type="evidence" value="ECO:0007669"/>
    <property type="project" value="InterPro"/>
</dbReference>
<dbReference type="NCBIfam" id="NF006040">
    <property type="entry name" value="PRK08183.1"/>
    <property type="match status" value="1"/>
</dbReference>
<name>A0A0C1MQL1_9RICK</name>
<sequence>MNKERKYNFSMNLTIWIYTKLFGKCVGEDQFGNRYYESKRFHRDFNRNDRWVYYKGIPEPSKIPPVWYGWLHYQSDEVPQKDKKLYKWEKEKVPNLTGTEFAYYPSGHVLGDGKRRKATGDYEAWKPNQ</sequence>
<gene>
    <name evidence="1" type="ORF">NF27_IN00330</name>
</gene>
<dbReference type="EMBL" id="JSWE01000206">
    <property type="protein sequence ID" value="KIE04292.1"/>
    <property type="molecule type" value="Genomic_DNA"/>
</dbReference>
<comment type="caution">
    <text evidence="1">The sequence shown here is derived from an EMBL/GenBank/DDBJ whole genome shotgun (WGS) entry which is preliminary data.</text>
</comment>
<proteinExistence type="predicted"/>
<accession>A0A0C1MQL1</accession>
<dbReference type="AlphaFoldDB" id="A0A0C1MQL1"/>
<dbReference type="GO" id="GO:0006979">
    <property type="term" value="P:response to oxidative stress"/>
    <property type="evidence" value="ECO:0007669"/>
    <property type="project" value="TreeGrafter"/>
</dbReference>
<keyword evidence="1" id="KW-0560">Oxidoreductase</keyword>
<dbReference type="PANTHER" id="PTHR12910:SF2">
    <property type="entry name" value="NADH DEHYDROGENASE [UBIQUINONE] 1 ALPHA SUBCOMPLEX SUBUNIT 12"/>
    <property type="match status" value="1"/>
</dbReference>
<dbReference type="STRING" id="86105.NF27_IN00330"/>